<comment type="caution">
    <text evidence="1">The sequence shown here is derived from an EMBL/GenBank/DDBJ whole genome shotgun (WGS) entry which is preliminary data.</text>
</comment>
<sequence>MQRAKYDIGEEAVHRFSLSAEDKATLELAEWVDSAVQRQSVEDVVSRATDGGTSTIHDLDLSSLRSQLGPLAAILLCIDVAATSARSAKISQQLLDQAMLK</sequence>
<dbReference type="OrthoDB" id="1936617at2759"/>
<dbReference type="STRING" id="2094558.A0A314YUC3"/>
<organism evidence="1 2">
    <name type="scientific">Prunus yedoensis var. nudiflora</name>
    <dbReference type="NCBI Taxonomy" id="2094558"/>
    <lineage>
        <taxon>Eukaryota</taxon>
        <taxon>Viridiplantae</taxon>
        <taxon>Streptophyta</taxon>
        <taxon>Embryophyta</taxon>
        <taxon>Tracheophyta</taxon>
        <taxon>Spermatophyta</taxon>
        <taxon>Magnoliopsida</taxon>
        <taxon>eudicotyledons</taxon>
        <taxon>Gunneridae</taxon>
        <taxon>Pentapetalae</taxon>
        <taxon>rosids</taxon>
        <taxon>fabids</taxon>
        <taxon>Rosales</taxon>
        <taxon>Rosaceae</taxon>
        <taxon>Amygdaloideae</taxon>
        <taxon>Amygdaleae</taxon>
        <taxon>Prunus</taxon>
    </lineage>
</organism>
<accession>A0A314YUC3</accession>
<evidence type="ECO:0000313" key="1">
    <source>
        <dbReference type="EMBL" id="PQQ08734.1"/>
    </source>
</evidence>
<gene>
    <name evidence="1" type="ORF">Pyn_11371</name>
</gene>
<dbReference type="AlphaFoldDB" id="A0A314YUC3"/>
<proteinExistence type="predicted"/>
<protein>
    <submittedName>
        <fullName evidence="1">Uncharacterized protein</fullName>
    </submittedName>
</protein>
<name>A0A314YUC3_PRUYE</name>
<dbReference type="PANTHER" id="PTHR35478:SF1">
    <property type="entry name" value="ZINC FINGER FYVE DOMAIN-CONTAINING PROTEIN 26"/>
    <property type="match status" value="1"/>
</dbReference>
<reference evidence="1 2" key="1">
    <citation type="submission" date="2018-02" db="EMBL/GenBank/DDBJ databases">
        <title>Draft genome of wild Prunus yedoensis var. nudiflora.</title>
        <authorList>
            <person name="Baek S."/>
            <person name="Kim J.-H."/>
            <person name="Choi K."/>
            <person name="Kim G.-B."/>
            <person name="Cho A."/>
            <person name="Jang H."/>
            <person name="Shin C.-H."/>
            <person name="Yu H.-J."/>
            <person name="Mun J.-H."/>
        </authorList>
    </citation>
    <scope>NUCLEOTIDE SEQUENCE [LARGE SCALE GENOMIC DNA]</scope>
    <source>
        <strain evidence="2">cv. Jeju island</strain>
        <tissue evidence="1">Leaf</tissue>
    </source>
</reference>
<keyword evidence="2" id="KW-1185">Reference proteome</keyword>
<dbReference type="EMBL" id="PJQY01000672">
    <property type="protein sequence ID" value="PQQ08734.1"/>
    <property type="molecule type" value="Genomic_DNA"/>
</dbReference>
<evidence type="ECO:0000313" key="2">
    <source>
        <dbReference type="Proteomes" id="UP000250321"/>
    </source>
</evidence>
<dbReference type="PANTHER" id="PTHR35478">
    <property type="entry name" value="ZINC FINGER FYVE DOMAIN PROTEIN"/>
    <property type="match status" value="1"/>
</dbReference>
<dbReference type="Proteomes" id="UP000250321">
    <property type="component" value="Unassembled WGS sequence"/>
</dbReference>